<dbReference type="GO" id="GO:0016491">
    <property type="term" value="F:oxidoreductase activity"/>
    <property type="evidence" value="ECO:0007669"/>
    <property type="project" value="UniProtKB-KW"/>
</dbReference>
<dbReference type="PANTHER" id="PTHR43544">
    <property type="entry name" value="SHORT-CHAIN DEHYDROGENASE/REDUCTASE"/>
    <property type="match status" value="1"/>
</dbReference>
<dbReference type="PANTHER" id="PTHR43544:SF7">
    <property type="entry name" value="NADB-LER2"/>
    <property type="match status" value="1"/>
</dbReference>
<dbReference type="GO" id="GO:0005737">
    <property type="term" value="C:cytoplasm"/>
    <property type="evidence" value="ECO:0007669"/>
    <property type="project" value="TreeGrafter"/>
</dbReference>
<feature type="domain" description="Ketoreductase" evidence="4">
    <location>
        <begin position="5"/>
        <end position="193"/>
    </location>
</feature>
<dbReference type="PRINTS" id="PR00081">
    <property type="entry name" value="GDHRDH"/>
</dbReference>
<dbReference type="EMBL" id="JARKIF010000007">
    <property type="protein sequence ID" value="KAJ7635093.1"/>
    <property type="molecule type" value="Genomic_DNA"/>
</dbReference>
<dbReference type="CDD" id="cd05325">
    <property type="entry name" value="carb_red_sniffer_like_SDR_c"/>
    <property type="match status" value="1"/>
</dbReference>
<keyword evidence="3" id="KW-0560">Oxidoreductase</keyword>
<proteinExistence type="inferred from homology"/>
<dbReference type="InterPro" id="IPR051468">
    <property type="entry name" value="Fungal_SecMetab_SDRs"/>
</dbReference>
<evidence type="ECO:0000256" key="2">
    <source>
        <dbReference type="ARBA" id="ARBA00022857"/>
    </source>
</evidence>
<protein>
    <recommendedName>
        <fullName evidence="4">Ketoreductase domain-containing protein</fullName>
    </recommendedName>
</protein>
<evidence type="ECO:0000259" key="4">
    <source>
        <dbReference type="SMART" id="SM00822"/>
    </source>
</evidence>
<comment type="similarity">
    <text evidence="1">Belongs to the short-chain dehydrogenases/reductases (SDR) family.</text>
</comment>
<reference evidence="5" key="1">
    <citation type="submission" date="2023-03" db="EMBL/GenBank/DDBJ databases">
        <title>Massive genome expansion in bonnet fungi (Mycena s.s.) driven by repeated elements and novel gene families across ecological guilds.</title>
        <authorList>
            <consortium name="Lawrence Berkeley National Laboratory"/>
            <person name="Harder C.B."/>
            <person name="Miyauchi S."/>
            <person name="Viragh M."/>
            <person name="Kuo A."/>
            <person name="Thoen E."/>
            <person name="Andreopoulos B."/>
            <person name="Lu D."/>
            <person name="Skrede I."/>
            <person name="Drula E."/>
            <person name="Henrissat B."/>
            <person name="Morin E."/>
            <person name="Kohler A."/>
            <person name="Barry K."/>
            <person name="LaButti K."/>
            <person name="Morin E."/>
            <person name="Salamov A."/>
            <person name="Lipzen A."/>
            <person name="Mereny Z."/>
            <person name="Hegedus B."/>
            <person name="Baldrian P."/>
            <person name="Stursova M."/>
            <person name="Weitz H."/>
            <person name="Taylor A."/>
            <person name="Grigoriev I.V."/>
            <person name="Nagy L.G."/>
            <person name="Martin F."/>
            <person name="Kauserud H."/>
        </authorList>
    </citation>
    <scope>NUCLEOTIDE SEQUENCE</scope>
    <source>
        <strain evidence="5">9284</strain>
    </source>
</reference>
<name>A0AAD7FRJ2_9AGAR</name>
<dbReference type="AlphaFoldDB" id="A0AAD7FRJ2"/>
<evidence type="ECO:0000313" key="5">
    <source>
        <dbReference type="EMBL" id="KAJ7635093.1"/>
    </source>
</evidence>
<evidence type="ECO:0000313" key="6">
    <source>
        <dbReference type="Proteomes" id="UP001221142"/>
    </source>
</evidence>
<dbReference type="InterPro" id="IPR002347">
    <property type="entry name" value="SDR_fam"/>
</dbReference>
<dbReference type="SUPFAM" id="SSF51735">
    <property type="entry name" value="NAD(P)-binding Rossmann-fold domains"/>
    <property type="match status" value="1"/>
</dbReference>
<dbReference type="Gene3D" id="3.40.50.720">
    <property type="entry name" value="NAD(P)-binding Rossmann-like Domain"/>
    <property type="match status" value="1"/>
</dbReference>
<evidence type="ECO:0000256" key="1">
    <source>
        <dbReference type="ARBA" id="ARBA00006484"/>
    </source>
</evidence>
<evidence type="ECO:0000256" key="3">
    <source>
        <dbReference type="ARBA" id="ARBA00023002"/>
    </source>
</evidence>
<accession>A0AAD7FRJ2</accession>
<keyword evidence="6" id="KW-1185">Reference proteome</keyword>
<sequence length="254" mass="27029">MTDKTVYLVTGANRGIGLGLVTALAVRPNAIIFAGARDPNAPSLKDLASKHPNVHPVRLSLGNEEENRAAIAEIKRSVGQLDVVIANAGIGNYFGPLATTPLSEFKNHWETNTLGNAILFQTCHELLLASPSGAPRFVLISSLGGSIAGHVNVQAAAYGSSKAAANFLVKVMHAEHPTLVSLAIHPGVVPTEMGNRSVESLGLHEAPETMEDSVAGVLARVDRVTTRELSGRFWNFRVSEEGMPWSVATDEIPW</sequence>
<gene>
    <name evidence="5" type="ORF">FB45DRAFT_480702</name>
</gene>
<comment type="caution">
    <text evidence="5">The sequence shown here is derived from an EMBL/GenBank/DDBJ whole genome shotgun (WGS) entry which is preliminary data.</text>
</comment>
<keyword evidence="2" id="KW-0521">NADP</keyword>
<dbReference type="SMART" id="SM00822">
    <property type="entry name" value="PKS_KR"/>
    <property type="match status" value="1"/>
</dbReference>
<dbReference type="InterPro" id="IPR036291">
    <property type="entry name" value="NAD(P)-bd_dom_sf"/>
</dbReference>
<organism evidence="5 6">
    <name type="scientific">Roridomyces roridus</name>
    <dbReference type="NCBI Taxonomy" id="1738132"/>
    <lineage>
        <taxon>Eukaryota</taxon>
        <taxon>Fungi</taxon>
        <taxon>Dikarya</taxon>
        <taxon>Basidiomycota</taxon>
        <taxon>Agaricomycotina</taxon>
        <taxon>Agaricomycetes</taxon>
        <taxon>Agaricomycetidae</taxon>
        <taxon>Agaricales</taxon>
        <taxon>Marasmiineae</taxon>
        <taxon>Mycenaceae</taxon>
        <taxon>Roridomyces</taxon>
    </lineage>
</organism>
<dbReference type="Proteomes" id="UP001221142">
    <property type="component" value="Unassembled WGS sequence"/>
</dbReference>
<dbReference type="Pfam" id="PF00106">
    <property type="entry name" value="adh_short"/>
    <property type="match status" value="1"/>
</dbReference>
<dbReference type="InterPro" id="IPR057326">
    <property type="entry name" value="KR_dom"/>
</dbReference>